<dbReference type="PROSITE" id="PS50096">
    <property type="entry name" value="IQ"/>
    <property type="match status" value="1"/>
</dbReference>
<dbReference type="SUPFAM" id="SSF52047">
    <property type="entry name" value="RNI-like"/>
    <property type="match status" value="1"/>
</dbReference>
<feature type="compositionally biased region" description="Acidic residues" evidence="2">
    <location>
        <begin position="434"/>
        <end position="449"/>
    </location>
</feature>
<dbReference type="PANTHER" id="PTHR24111:SF0">
    <property type="entry name" value="LEUCINE-RICH REPEAT-CONTAINING PROTEIN"/>
    <property type="match status" value="1"/>
</dbReference>
<evidence type="ECO:0000256" key="2">
    <source>
        <dbReference type="SAM" id="MobiDB-lite"/>
    </source>
</evidence>
<dbReference type="InterPro" id="IPR032675">
    <property type="entry name" value="LRR_dom_sf"/>
</dbReference>
<keyword evidence="1" id="KW-0677">Repeat</keyword>
<dbReference type="InterPro" id="IPR052201">
    <property type="entry name" value="LRR-containing_regulator"/>
</dbReference>
<feature type="region of interest" description="Disordered" evidence="2">
    <location>
        <begin position="414"/>
        <end position="449"/>
    </location>
</feature>
<evidence type="ECO:0000313" key="4">
    <source>
        <dbReference type="Proteomes" id="UP001165060"/>
    </source>
</evidence>
<organism evidence="3 4">
    <name type="scientific">Tetraparma gracilis</name>
    <dbReference type="NCBI Taxonomy" id="2962635"/>
    <lineage>
        <taxon>Eukaryota</taxon>
        <taxon>Sar</taxon>
        <taxon>Stramenopiles</taxon>
        <taxon>Ochrophyta</taxon>
        <taxon>Bolidophyceae</taxon>
        <taxon>Parmales</taxon>
        <taxon>Triparmaceae</taxon>
        <taxon>Tetraparma</taxon>
    </lineage>
</organism>
<dbReference type="EMBL" id="BRYB01001270">
    <property type="protein sequence ID" value="GMI21964.1"/>
    <property type="molecule type" value="Genomic_DNA"/>
</dbReference>
<evidence type="ECO:0008006" key="5">
    <source>
        <dbReference type="Google" id="ProtNLM"/>
    </source>
</evidence>
<evidence type="ECO:0000256" key="1">
    <source>
        <dbReference type="ARBA" id="ARBA00022737"/>
    </source>
</evidence>
<protein>
    <recommendedName>
        <fullName evidence="5">WW domain-containing protein</fullName>
    </recommendedName>
</protein>
<keyword evidence="4" id="KW-1185">Reference proteome</keyword>
<proteinExistence type="predicted"/>
<evidence type="ECO:0000313" key="3">
    <source>
        <dbReference type="EMBL" id="GMI21964.1"/>
    </source>
</evidence>
<gene>
    <name evidence="3" type="ORF">TeGR_g305</name>
</gene>
<dbReference type="PANTHER" id="PTHR24111">
    <property type="entry name" value="LEUCINE-RICH REPEAT-CONTAINING PROTEIN 34"/>
    <property type="match status" value="1"/>
</dbReference>
<feature type="compositionally biased region" description="Acidic residues" evidence="2">
    <location>
        <begin position="414"/>
        <end position="426"/>
    </location>
</feature>
<dbReference type="Proteomes" id="UP001165060">
    <property type="component" value="Unassembled WGS sequence"/>
</dbReference>
<name>A0ABQ6M943_9STRA</name>
<sequence>MCRYESPKESPDDEPEIYYYNKVSRVSTWEVPGFVKEEKERRLIERVKLYTEKSLIECDDSAYHNFREHVKMERDKAFGYLTAIAKDELHKENMQKFFHFMTNADLKELGAAFRPWKQLTQRQEEHEEASAAVEIQRVVRSFVERRRHATTDRGMQMHYIRLKVNEFSLQYKQKQEIIASGDGFALVGEMAMQAAEDATVDDTFDEMAGIALGEIIAELAVYEEEEERQRKAAALDDALDDAFESEDEKDEANWEEVEMKDEVVDEETGEVVEVVRMEKRRKVKEKRMSAMDMAIMRRKQIDLVERGLADPSTLRRALNDQDIAVAAEQIEDNILTNALDGIIEEVEYYLNSAFGLPEKYRDLLWQDCIKLWLNDASVTSLEYDRKKIEDARRKKEEDEAKLSRRRSYIDMQEMLEEEEEEEESPQEESKGSADEEDEDSGDDGEWDDGIENYDIGFGDDGMRAIADAMRDNTALRKLVVKNQGVGDPGVEALADRMRGNGTLLHLNLGRNHVCNVGAFALARWLVGNDVCVFVDLRNNLIGDVGTRKIMLALRKNERVQRRKIRMKGNRVSVAKTYLKRELQLKLGYSKTRTKLPRKLITVKMVNLG</sequence>
<comment type="caution">
    <text evidence="3">The sequence shown here is derived from an EMBL/GenBank/DDBJ whole genome shotgun (WGS) entry which is preliminary data.</text>
</comment>
<dbReference type="Gene3D" id="3.80.10.10">
    <property type="entry name" value="Ribonuclease Inhibitor"/>
    <property type="match status" value="1"/>
</dbReference>
<reference evidence="3 4" key="1">
    <citation type="journal article" date="2023" name="Commun. Biol.">
        <title>Genome analysis of Parmales, the sister group of diatoms, reveals the evolutionary specialization of diatoms from phago-mixotrophs to photoautotrophs.</title>
        <authorList>
            <person name="Ban H."/>
            <person name="Sato S."/>
            <person name="Yoshikawa S."/>
            <person name="Yamada K."/>
            <person name="Nakamura Y."/>
            <person name="Ichinomiya M."/>
            <person name="Sato N."/>
            <person name="Blanc-Mathieu R."/>
            <person name="Endo H."/>
            <person name="Kuwata A."/>
            <person name="Ogata H."/>
        </authorList>
    </citation>
    <scope>NUCLEOTIDE SEQUENCE [LARGE SCALE GENOMIC DNA]</scope>
</reference>
<accession>A0ABQ6M943</accession>